<dbReference type="PANTHER" id="PTHR23135">
    <property type="entry name" value="MUR LIGASE FAMILY MEMBER"/>
    <property type="match status" value="1"/>
</dbReference>
<dbReference type="HAMAP" id="MF_00208">
    <property type="entry name" value="MurE"/>
    <property type="match status" value="1"/>
</dbReference>
<feature type="domain" description="Mur ligase N-terminal catalytic" evidence="9">
    <location>
        <begin position="37"/>
        <end position="82"/>
    </location>
</feature>
<dbReference type="InterPro" id="IPR035911">
    <property type="entry name" value="MurE/MurF_N"/>
</dbReference>
<reference evidence="12 13" key="1">
    <citation type="journal article" date="2010" name="Stand. Genomic Sci.">
        <title>Complete genome sequence of Segniliparus rotundus type strain (CDC 1076).</title>
        <authorList>
            <person name="Sikorski J."/>
            <person name="Lapidus A."/>
            <person name="Copeland A."/>
            <person name="Misra M."/>
            <person name="Glavina Del Rio T."/>
            <person name="Nolan M."/>
            <person name="Lucas S."/>
            <person name="Chen F."/>
            <person name="Tice H."/>
            <person name="Cheng J.F."/>
            <person name="Jando M."/>
            <person name="Schneider S."/>
            <person name="Bruce D."/>
            <person name="Goodwin L."/>
            <person name="Pitluck S."/>
            <person name="Liolios K."/>
            <person name="Mikhailova N."/>
            <person name="Pati A."/>
            <person name="Ivanova N."/>
            <person name="Mavromatis K."/>
            <person name="Chen A."/>
            <person name="Palaniappan K."/>
            <person name="Chertkov O."/>
            <person name="Land M."/>
            <person name="Hauser L."/>
            <person name="Chang Y.J."/>
            <person name="Jeffries C.D."/>
            <person name="Brettin T."/>
            <person name="Detter J.C."/>
            <person name="Han C."/>
            <person name="Rohde M."/>
            <person name="Goker M."/>
            <person name="Bristow J."/>
            <person name="Eisen J.A."/>
            <person name="Markowitz V."/>
            <person name="Hugenholtz P."/>
            <person name="Kyrpides N.C."/>
            <person name="Klenk H.P."/>
        </authorList>
    </citation>
    <scope>NUCLEOTIDE SEQUENCE [LARGE SCALE GENOMIC DNA]</scope>
    <source>
        <strain evidence="13">ATCC BAA-972 / CDC 1076 / CIP 108378 / DSM 44985 / JCM 13578</strain>
    </source>
</reference>
<evidence type="ECO:0000313" key="12">
    <source>
        <dbReference type="EMBL" id="ADG99022.1"/>
    </source>
</evidence>
<dbReference type="GO" id="GO:0005524">
    <property type="term" value="F:ATP binding"/>
    <property type="evidence" value="ECO:0007669"/>
    <property type="project" value="UniProtKB-UniRule"/>
</dbReference>
<dbReference type="Gene3D" id="3.90.190.20">
    <property type="entry name" value="Mur ligase, C-terminal domain"/>
    <property type="match status" value="1"/>
</dbReference>
<dbReference type="Pfam" id="PF02875">
    <property type="entry name" value="Mur_ligase_C"/>
    <property type="match status" value="1"/>
</dbReference>
<dbReference type="PANTHER" id="PTHR23135:SF4">
    <property type="entry name" value="UDP-N-ACETYLMURAMOYL-L-ALANYL-D-GLUTAMATE--2,6-DIAMINOPIMELATE LIGASE MURE HOMOLOG, CHLOROPLASTIC"/>
    <property type="match status" value="1"/>
</dbReference>
<comment type="PTM">
    <text evidence="7">Carboxylation is probably crucial for Mg(2+) binding and, consequently, for the gamma-phosphate positioning of ATP.</text>
</comment>
<evidence type="ECO:0000256" key="3">
    <source>
        <dbReference type="ARBA" id="ARBA00022960"/>
    </source>
</evidence>
<dbReference type="GO" id="GO:0008360">
    <property type="term" value="P:regulation of cell shape"/>
    <property type="evidence" value="ECO:0007669"/>
    <property type="project" value="UniProtKB-KW"/>
</dbReference>
<feature type="modified residue" description="N6-carboxylysine" evidence="7">
    <location>
        <position position="235"/>
    </location>
</feature>
<dbReference type="Gene3D" id="3.40.1390.10">
    <property type="entry name" value="MurE/MurF, N-terminal domain"/>
    <property type="match status" value="1"/>
</dbReference>
<dbReference type="EMBL" id="CP001958">
    <property type="protein sequence ID" value="ADG99022.1"/>
    <property type="molecule type" value="Genomic_DNA"/>
</dbReference>
<evidence type="ECO:0000259" key="11">
    <source>
        <dbReference type="Pfam" id="PF08245"/>
    </source>
</evidence>
<dbReference type="HOGENOM" id="CLU_022291_4_1_11"/>
<keyword evidence="7" id="KW-0436">Ligase</keyword>
<comment type="pathway">
    <text evidence="7 8">Cell wall biogenesis; peptidoglycan biosynthesis.</text>
</comment>
<dbReference type="InterPro" id="IPR036615">
    <property type="entry name" value="Mur_ligase_C_dom_sf"/>
</dbReference>
<evidence type="ECO:0000256" key="2">
    <source>
        <dbReference type="ARBA" id="ARBA00022618"/>
    </source>
</evidence>
<dbReference type="KEGG" id="srt:Srot_2587"/>
<dbReference type="SUPFAM" id="SSF53244">
    <property type="entry name" value="MurD-like peptide ligases, peptide-binding domain"/>
    <property type="match status" value="1"/>
</dbReference>
<dbReference type="Proteomes" id="UP000002247">
    <property type="component" value="Chromosome"/>
</dbReference>
<dbReference type="NCBIfam" id="NF001126">
    <property type="entry name" value="PRK00139.1-4"/>
    <property type="match status" value="1"/>
</dbReference>
<evidence type="ECO:0000256" key="5">
    <source>
        <dbReference type="ARBA" id="ARBA00023306"/>
    </source>
</evidence>
<dbReference type="InterPro" id="IPR004101">
    <property type="entry name" value="Mur_ligase_C"/>
</dbReference>
<dbReference type="Pfam" id="PF08245">
    <property type="entry name" value="Mur_ligase_M"/>
    <property type="match status" value="1"/>
</dbReference>
<dbReference type="eggNOG" id="COG0769">
    <property type="taxonomic scope" value="Bacteria"/>
</dbReference>
<feature type="binding site" evidence="7">
    <location>
        <position position="399"/>
    </location>
    <ligand>
        <name>meso-2,6-diaminopimelate</name>
        <dbReference type="ChEBI" id="CHEBI:57791"/>
    </ligand>
</feature>
<dbReference type="Pfam" id="PF01225">
    <property type="entry name" value="Mur_ligase"/>
    <property type="match status" value="1"/>
</dbReference>
<accession>D6ZC53</accession>
<evidence type="ECO:0000259" key="10">
    <source>
        <dbReference type="Pfam" id="PF02875"/>
    </source>
</evidence>
<evidence type="ECO:0000256" key="6">
    <source>
        <dbReference type="ARBA" id="ARBA00023316"/>
    </source>
</evidence>
<dbReference type="SUPFAM" id="SSF63418">
    <property type="entry name" value="MurE/MurF N-terminal domain"/>
    <property type="match status" value="1"/>
</dbReference>
<dbReference type="GO" id="GO:0005737">
    <property type="term" value="C:cytoplasm"/>
    <property type="evidence" value="ECO:0007669"/>
    <property type="project" value="UniProtKB-SubCell"/>
</dbReference>
<proteinExistence type="inferred from homology"/>
<comment type="catalytic activity">
    <reaction evidence="7">
        <text>UDP-N-acetyl-alpha-D-muramoyl-L-alanyl-D-glutamate + meso-2,6-diaminopimelate + ATP = UDP-N-acetyl-alpha-D-muramoyl-L-alanyl-gamma-D-glutamyl-meso-2,6-diaminopimelate + ADP + phosphate + H(+)</text>
        <dbReference type="Rhea" id="RHEA:23676"/>
        <dbReference type="ChEBI" id="CHEBI:15378"/>
        <dbReference type="ChEBI" id="CHEBI:30616"/>
        <dbReference type="ChEBI" id="CHEBI:43474"/>
        <dbReference type="ChEBI" id="CHEBI:57791"/>
        <dbReference type="ChEBI" id="CHEBI:83900"/>
        <dbReference type="ChEBI" id="CHEBI:83905"/>
        <dbReference type="ChEBI" id="CHEBI:456216"/>
        <dbReference type="EC" id="6.3.2.13"/>
    </reaction>
</comment>
<feature type="binding site" evidence="7">
    <location>
        <begin position="423"/>
        <end position="426"/>
    </location>
    <ligand>
        <name>meso-2,6-diaminopimelate</name>
        <dbReference type="ChEBI" id="CHEBI:57791"/>
    </ligand>
</feature>
<dbReference type="GO" id="GO:0008765">
    <property type="term" value="F:UDP-N-acetylmuramoylalanyl-D-glutamate-2,6-diaminopimelate ligase activity"/>
    <property type="evidence" value="ECO:0007669"/>
    <property type="project" value="UniProtKB-UniRule"/>
</dbReference>
<dbReference type="SUPFAM" id="SSF53623">
    <property type="entry name" value="MurD-like peptide ligases, catalytic domain"/>
    <property type="match status" value="1"/>
</dbReference>
<protein>
    <recommendedName>
        <fullName evidence="7">UDP-N-acetylmuramoyl-L-alanyl-D-glutamate--2,6-diaminopimelate ligase</fullName>
        <ecNumber evidence="7">6.3.2.13</ecNumber>
    </recommendedName>
    <alternativeName>
        <fullName evidence="7">Meso-A2pm-adding enzyme</fullName>
    </alternativeName>
    <alternativeName>
        <fullName evidence="7">Meso-diaminopimelate-adding enzyme</fullName>
    </alternativeName>
    <alternativeName>
        <fullName evidence="7">UDP-MurNAc-L-Ala-D-Glu:meso-diaminopimelate ligase</fullName>
    </alternativeName>
    <alternativeName>
        <fullName evidence="7">UDP-MurNAc-tripeptide synthetase</fullName>
    </alternativeName>
    <alternativeName>
        <fullName evidence="7">UDP-N-acetylmuramyl-tripeptide synthetase</fullName>
    </alternativeName>
</protein>
<feature type="binding site" evidence="7">
    <location>
        <position position="195"/>
    </location>
    <ligand>
        <name>UDP-N-acetyl-alpha-D-muramoyl-L-alanyl-D-glutamate</name>
        <dbReference type="ChEBI" id="CHEBI:83900"/>
    </ligand>
</feature>
<dbReference type="STRING" id="640132.Srot_2587"/>
<sequence>MSAELRPKRHPGAAISELADVAGAVVLAGDERGRVRGVAQAAQSVEPGDLFVALPGARTHGANFISVAQERGAAAVLTDEAGAACLGGTDAMAVLVAAAPRASLGALCALVYGDPSARLTVVGVTGTAGKTTTTYLLESLFRAAGRATGVIGTVETRIGSQSVASSFTTPEAPQTQSLLAVMAEAGVEVVLMEVSSHALDFGRVDGTRFAAGGFTNLSHDHLDHHGDMESYFQAKAKLFQPGSSVAARRAVICVDDSWGQRMSRVARGSVTVATGDEAADWAVLERREDELGAQQVLVRGPRERQFAFRLGLLGRHNAANAVLAVGLAEATGVRVTEELVRGWADIAVPGRLERVQAGQDFLAVVDYAHKPESLAKVLQALREHTAGRIAVVVGAGGDRDQGKRPMMGEVSASGAELVVVTDDNPRSEDPAAIRAQVLAGAQGSSRAEVWEVASRAEAIARAVRWARAGDTVLVAGKGHETYQEVNGVKSHFDDREILARAIRERG</sequence>
<comment type="cofactor">
    <cofactor evidence="7">
        <name>Mg(2+)</name>
        <dbReference type="ChEBI" id="CHEBI:18420"/>
    </cofactor>
</comment>
<keyword evidence="6 7" id="KW-0961">Cell wall biogenesis/degradation</keyword>
<keyword evidence="2 7" id="KW-0132">Cell division</keyword>
<feature type="binding site" evidence="7">
    <location>
        <position position="480"/>
    </location>
    <ligand>
        <name>meso-2,6-diaminopimelate</name>
        <dbReference type="ChEBI" id="CHEBI:57791"/>
    </ligand>
</feature>
<dbReference type="Gene3D" id="3.40.1190.10">
    <property type="entry name" value="Mur-like, catalytic domain"/>
    <property type="match status" value="1"/>
</dbReference>
<keyword evidence="5 7" id="KW-0131">Cell cycle</keyword>
<dbReference type="EC" id="6.3.2.13" evidence="7"/>
<organism evidence="12 13">
    <name type="scientific">Segniliparus rotundus (strain ATCC BAA-972 / CDC 1076 / CIP 108378 / DSM 44985 / JCM 13578)</name>
    <dbReference type="NCBI Taxonomy" id="640132"/>
    <lineage>
        <taxon>Bacteria</taxon>
        <taxon>Bacillati</taxon>
        <taxon>Actinomycetota</taxon>
        <taxon>Actinomycetes</taxon>
        <taxon>Mycobacteriales</taxon>
        <taxon>Segniliparaceae</taxon>
        <taxon>Segniliparus</taxon>
    </lineage>
</organism>
<dbReference type="GO" id="GO:0000287">
    <property type="term" value="F:magnesium ion binding"/>
    <property type="evidence" value="ECO:0007669"/>
    <property type="project" value="UniProtKB-UniRule"/>
</dbReference>
<evidence type="ECO:0000313" key="13">
    <source>
        <dbReference type="Proteomes" id="UP000002247"/>
    </source>
</evidence>
<dbReference type="NCBIfam" id="TIGR01085">
    <property type="entry name" value="murE"/>
    <property type="match status" value="1"/>
</dbReference>
<dbReference type="GO" id="GO:0051301">
    <property type="term" value="P:cell division"/>
    <property type="evidence" value="ECO:0007669"/>
    <property type="project" value="UniProtKB-KW"/>
</dbReference>
<dbReference type="InterPro" id="IPR000713">
    <property type="entry name" value="Mur_ligase_N"/>
</dbReference>
<feature type="binding site" evidence="7">
    <location>
        <begin position="168"/>
        <end position="169"/>
    </location>
    <ligand>
        <name>UDP-N-acetyl-alpha-D-muramoyl-L-alanyl-D-glutamate</name>
        <dbReference type="ChEBI" id="CHEBI:83900"/>
    </ligand>
</feature>
<keyword evidence="7" id="KW-0963">Cytoplasm</keyword>
<dbReference type="GO" id="GO:0009252">
    <property type="term" value="P:peptidoglycan biosynthetic process"/>
    <property type="evidence" value="ECO:0007669"/>
    <property type="project" value="UniProtKB-UniRule"/>
</dbReference>
<feature type="short sequence motif" description="Meso-diaminopimelate recognition motif" evidence="7">
    <location>
        <begin position="423"/>
        <end position="426"/>
    </location>
</feature>
<keyword evidence="13" id="KW-1185">Reference proteome</keyword>
<dbReference type="InterPro" id="IPR036565">
    <property type="entry name" value="Mur-like_cat_sf"/>
</dbReference>
<comment type="caution">
    <text evidence="7">Lacks conserved residue(s) required for the propagation of feature annotation.</text>
</comment>
<evidence type="ECO:0000256" key="1">
    <source>
        <dbReference type="ARBA" id="ARBA00005898"/>
    </source>
</evidence>
<evidence type="ECO:0000256" key="4">
    <source>
        <dbReference type="ARBA" id="ARBA00022984"/>
    </source>
</evidence>
<name>D6ZC53_SEGRD</name>
<feature type="binding site" evidence="7">
    <location>
        <position position="203"/>
    </location>
    <ligand>
        <name>UDP-N-acetyl-alpha-D-muramoyl-L-alanyl-D-glutamate</name>
        <dbReference type="ChEBI" id="CHEBI:83900"/>
    </ligand>
</feature>
<keyword evidence="3 7" id="KW-0133">Cell shape</keyword>
<comment type="similarity">
    <text evidence="1 7">Belongs to the MurCDEF family. MurE subfamily.</text>
</comment>
<feature type="binding site" evidence="7">
    <location>
        <begin position="126"/>
        <end position="132"/>
    </location>
    <ligand>
        <name>ATP</name>
        <dbReference type="ChEBI" id="CHEBI:30616"/>
    </ligand>
</feature>
<gene>
    <name evidence="7" type="primary">murE</name>
    <name evidence="12" type="ordered locus">Srot_2587</name>
</gene>
<keyword evidence="7" id="KW-0460">Magnesium</keyword>
<dbReference type="NCBIfam" id="NF001124">
    <property type="entry name" value="PRK00139.1-2"/>
    <property type="match status" value="1"/>
</dbReference>
<feature type="domain" description="Mur ligase central" evidence="11">
    <location>
        <begin position="124"/>
        <end position="328"/>
    </location>
</feature>
<dbReference type="InterPro" id="IPR005761">
    <property type="entry name" value="UDP-N-AcMur-Glu-dNH2Pim_ligase"/>
</dbReference>
<dbReference type="GO" id="GO:0071555">
    <property type="term" value="P:cell wall organization"/>
    <property type="evidence" value="ECO:0007669"/>
    <property type="project" value="UniProtKB-KW"/>
</dbReference>
<evidence type="ECO:0000259" key="9">
    <source>
        <dbReference type="Pfam" id="PF01225"/>
    </source>
</evidence>
<dbReference type="UniPathway" id="UPA00219"/>
<comment type="function">
    <text evidence="7">Catalyzes the addition of meso-diaminopimelic acid to the nucleotide precursor UDP-N-acetylmuramoyl-L-alanyl-D-glutamate (UMAG) in the biosynthesis of bacterial cell-wall peptidoglycan.</text>
</comment>
<evidence type="ECO:0000256" key="8">
    <source>
        <dbReference type="RuleBase" id="RU004135"/>
    </source>
</evidence>
<keyword evidence="4 7" id="KW-0573">Peptidoglycan synthesis</keyword>
<comment type="subcellular location">
    <subcellularLocation>
        <location evidence="7 8">Cytoplasm</location>
    </subcellularLocation>
</comment>
<dbReference type="AlphaFoldDB" id="D6ZC53"/>
<dbReference type="InterPro" id="IPR013221">
    <property type="entry name" value="Mur_ligase_cen"/>
</dbReference>
<keyword evidence="7" id="KW-0547">Nucleotide-binding</keyword>
<keyword evidence="7" id="KW-0067">ATP-binding</keyword>
<feature type="domain" description="Mur ligase C-terminal" evidence="10">
    <location>
        <begin position="350"/>
        <end position="478"/>
    </location>
</feature>
<evidence type="ECO:0000256" key="7">
    <source>
        <dbReference type="HAMAP-Rule" id="MF_00208"/>
    </source>
</evidence>
<feature type="binding site" evidence="7">
    <location>
        <position position="476"/>
    </location>
    <ligand>
        <name>meso-2,6-diaminopimelate</name>
        <dbReference type="ChEBI" id="CHEBI:57791"/>
    </ligand>
</feature>